<name>A0A8H6C4J4_CANAX</name>
<dbReference type="GO" id="GO:0000395">
    <property type="term" value="P:mRNA 5'-splice site recognition"/>
    <property type="evidence" value="ECO:0007669"/>
    <property type="project" value="TreeGrafter"/>
</dbReference>
<dbReference type="Gene3D" id="1.25.40.10">
    <property type="entry name" value="Tetratricopeptide repeat domain"/>
    <property type="match status" value="2"/>
</dbReference>
<proteinExistence type="predicted"/>
<dbReference type="GO" id="GO:0071004">
    <property type="term" value="C:U2-type prespliceosome"/>
    <property type="evidence" value="ECO:0007669"/>
    <property type="project" value="TreeGrafter"/>
</dbReference>
<dbReference type="GO" id="GO:0005685">
    <property type="term" value="C:U1 snRNP"/>
    <property type="evidence" value="ECO:0007669"/>
    <property type="project" value="TreeGrafter"/>
</dbReference>
<organism evidence="6 7">
    <name type="scientific">Candida albicans</name>
    <name type="common">Yeast</name>
    <dbReference type="NCBI Taxonomy" id="5476"/>
    <lineage>
        <taxon>Eukaryota</taxon>
        <taxon>Fungi</taxon>
        <taxon>Dikarya</taxon>
        <taxon>Ascomycota</taxon>
        <taxon>Saccharomycotina</taxon>
        <taxon>Pichiomycetes</taxon>
        <taxon>Debaryomycetaceae</taxon>
        <taxon>Candida/Lodderomyces clade</taxon>
        <taxon>Candida</taxon>
    </lineage>
</organism>
<keyword evidence="2" id="KW-0507">mRNA processing</keyword>
<evidence type="ECO:0000256" key="1">
    <source>
        <dbReference type="ARBA" id="ARBA00004123"/>
    </source>
</evidence>
<keyword evidence="5" id="KW-0539">Nucleus</keyword>
<evidence type="ECO:0000313" key="6">
    <source>
        <dbReference type="EMBL" id="KAF6072876.1"/>
    </source>
</evidence>
<dbReference type="PANTHER" id="PTHR17204">
    <property type="entry name" value="PRE-MRNA PROCESSING PROTEIN PRP39-RELATED"/>
    <property type="match status" value="1"/>
</dbReference>
<dbReference type="InterPro" id="IPR003107">
    <property type="entry name" value="HAT"/>
</dbReference>
<dbReference type="PANTHER" id="PTHR17204:SF23">
    <property type="entry name" value="U1 SMALL NUCLEAR RIBONUCLEOPROTEIN COMPONENT PRP42"/>
    <property type="match status" value="1"/>
</dbReference>
<dbReference type="SMR" id="A0A8H6C4J4"/>
<keyword evidence="4" id="KW-0508">mRNA splicing</keyword>
<evidence type="ECO:0000256" key="5">
    <source>
        <dbReference type="ARBA" id="ARBA00023242"/>
    </source>
</evidence>
<evidence type="ECO:0000313" key="7">
    <source>
        <dbReference type="Proteomes" id="UP000536275"/>
    </source>
</evidence>
<reference evidence="6 7" key="1">
    <citation type="submission" date="2020-03" db="EMBL/GenBank/DDBJ databases">
        <title>FDA dAtabase for Regulatory Grade micrObial Sequences (FDA-ARGOS): Supporting development and validation of Infectious Disease Dx tests.</title>
        <authorList>
            <person name="Campos J."/>
            <person name="Goldberg B."/>
            <person name="Tallon L."/>
            <person name="Sadzewicz L."/>
            <person name="Vavikolanu K."/>
            <person name="Mehta A."/>
            <person name="Aluvathingal J."/>
            <person name="Nadendla S."/>
            <person name="Nandy P."/>
            <person name="Geyer C."/>
            <person name="Yan Y."/>
            <person name="Sichtig H."/>
        </authorList>
    </citation>
    <scope>NUCLEOTIDE SEQUENCE [LARGE SCALE GENOMIC DNA]</scope>
    <source>
        <strain evidence="6 7">FDAARGOS_656</strain>
    </source>
</reference>
<dbReference type="SMART" id="SM00386">
    <property type="entry name" value="HAT"/>
    <property type="match status" value="5"/>
</dbReference>
<sequence>MSLINKQWSSISTELVQDPQNFELWQSLIEAAEWNEKRGINKSTSEEELNVLRTSYNSFLEKFPFQFKYWIRYAEWEFKLGNTSTAEQIYLRGLNTQLSHCIELWISYLNFKINTINDNISEILQKFEAARDLIGFHFFGFEFYELYLSFLDNYKNDNNEFEKKYYILLRIILEIPIYHYGIFYKKWFDLIDNLSKDEKLAKQIAPYIAPANEIATLASKKNTSIFNELKKRFTDAYIATQYHSFELYEFEKKLIPKNNKNPQQDNDLRSRQELDAWMSYIDYLEIKQYPIKFIELVYYRFLYNARNYPQTWSKFADYYIYHAKFNKARKILTDGVKYVDDYKLLIKLVDLEIFLKNYQRAINLLISYIQYNSNVPIPIRDKVHQVKQLIDQK</sequence>
<evidence type="ECO:0000256" key="4">
    <source>
        <dbReference type="ARBA" id="ARBA00023187"/>
    </source>
</evidence>
<dbReference type="EMBL" id="JABWAD010000001">
    <property type="protein sequence ID" value="KAF6072876.1"/>
    <property type="molecule type" value="Genomic_DNA"/>
</dbReference>
<dbReference type="FunFam" id="1.25.40.10:FF:001907">
    <property type="entry name" value="U1 small nuclear ribonucleoprotein component, putative"/>
    <property type="match status" value="1"/>
</dbReference>
<dbReference type="Proteomes" id="UP000536275">
    <property type="component" value="Unassembled WGS sequence"/>
</dbReference>
<gene>
    <name evidence="6" type="ORF">FOB64_000018</name>
</gene>
<dbReference type="GO" id="GO:0030627">
    <property type="term" value="F:pre-mRNA 5'-splice site binding"/>
    <property type="evidence" value="ECO:0007669"/>
    <property type="project" value="TreeGrafter"/>
</dbReference>
<evidence type="ECO:0000256" key="3">
    <source>
        <dbReference type="ARBA" id="ARBA00022737"/>
    </source>
</evidence>
<comment type="caution">
    <text evidence="6">The sequence shown here is derived from an EMBL/GenBank/DDBJ whole genome shotgun (WGS) entry which is preliminary data.</text>
</comment>
<evidence type="ECO:0008006" key="8">
    <source>
        <dbReference type="Google" id="ProtNLM"/>
    </source>
</evidence>
<dbReference type="Pfam" id="PF23240">
    <property type="entry name" value="HAT_PRP39_N"/>
    <property type="match status" value="1"/>
</dbReference>
<keyword evidence="3" id="KW-0677">Repeat</keyword>
<dbReference type="SUPFAM" id="SSF48452">
    <property type="entry name" value="TPR-like"/>
    <property type="match status" value="1"/>
</dbReference>
<evidence type="ECO:0000256" key="2">
    <source>
        <dbReference type="ARBA" id="ARBA00022664"/>
    </source>
</evidence>
<dbReference type="AlphaFoldDB" id="A0A8H6C4J4"/>
<dbReference type="InterPro" id="IPR011990">
    <property type="entry name" value="TPR-like_helical_dom_sf"/>
</dbReference>
<dbReference type="GO" id="GO:0000243">
    <property type="term" value="C:commitment complex"/>
    <property type="evidence" value="ECO:0007669"/>
    <property type="project" value="TreeGrafter"/>
</dbReference>
<protein>
    <recommendedName>
        <fullName evidence="8">Pre-mRNA-processing factor 39</fullName>
    </recommendedName>
</protein>
<accession>A0A8H6C4J4</accession>
<comment type="subcellular location">
    <subcellularLocation>
        <location evidence="1">Nucleus</location>
    </subcellularLocation>
</comment>